<accession>A0A1F6CPU2</accession>
<dbReference type="EMBL" id="MFKW01000037">
    <property type="protein sequence ID" value="OGG51174.1"/>
    <property type="molecule type" value="Genomic_DNA"/>
</dbReference>
<organism evidence="1 2">
    <name type="scientific">Candidatus Kaiserbacteria bacterium RIFCSPHIGHO2_01_FULL_54_36b</name>
    <dbReference type="NCBI Taxonomy" id="1798483"/>
    <lineage>
        <taxon>Bacteria</taxon>
        <taxon>Candidatus Kaiseribacteriota</taxon>
    </lineage>
</organism>
<proteinExistence type="predicted"/>
<comment type="caution">
    <text evidence="1">The sequence shown here is derived from an EMBL/GenBank/DDBJ whole genome shotgun (WGS) entry which is preliminary data.</text>
</comment>
<evidence type="ECO:0000313" key="1">
    <source>
        <dbReference type="EMBL" id="OGG51174.1"/>
    </source>
</evidence>
<dbReference type="Proteomes" id="UP000176445">
    <property type="component" value="Unassembled WGS sequence"/>
</dbReference>
<evidence type="ECO:0000313" key="2">
    <source>
        <dbReference type="Proteomes" id="UP000176445"/>
    </source>
</evidence>
<reference evidence="1 2" key="1">
    <citation type="journal article" date="2016" name="Nat. Commun.">
        <title>Thousands of microbial genomes shed light on interconnected biogeochemical processes in an aquifer system.</title>
        <authorList>
            <person name="Anantharaman K."/>
            <person name="Brown C.T."/>
            <person name="Hug L.A."/>
            <person name="Sharon I."/>
            <person name="Castelle C.J."/>
            <person name="Probst A.J."/>
            <person name="Thomas B.C."/>
            <person name="Singh A."/>
            <person name="Wilkins M.J."/>
            <person name="Karaoz U."/>
            <person name="Brodie E.L."/>
            <person name="Williams K.H."/>
            <person name="Hubbard S.S."/>
            <person name="Banfield J.F."/>
        </authorList>
    </citation>
    <scope>NUCLEOTIDE SEQUENCE [LARGE SCALE GENOMIC DNA]</scope>
</reference>
<name>A0A1F6CPU2_9BACT</name>
<gene>
    <name evidence="1" type="ORF">A2704_02935</name>
</gene>
<dbReference type="AlphaFoldDB" id="A0A1F6CPU2"/>
<sequence length="396" mass="43292">MWQRYIIIGFVLITVGALASTQGIRTADTGDSDEGPLLNSASSTAAIPMPPMPELDVTFVPSSQEFAQNDAPASSAKPTTASIGSVCEREKMNNFECYQDHYTSVIKNKGIAAAFDDIKARYNTNAYVKAQCHPLSHVIGRVAADSFESVGEAYASGDGFCWSGYYHGVLESFVGKIGLSNLTSRLNDVCASVKDKASYGFDYYNCVHGLGHGIMAITDDELFTSFSYCDRLNGAWEQESCASGAYMENVIVDGLNHFTKYLRPAEPLYPCTASPEKYKRTCYLMQTSYVLKINQGDFKNLFSVCAGAEEAYRMACWQGLGRDASGRSSSDIAQTKATCLLGNTEEEQTHCVIGAVKDFISYFHSDTQAKRFCSAFEDADIASRCLSEATDYYALL</sequence>
<protein>
    <submittedName>
        <fullName evidence="1">Uncharacterized protein</fullName>
    </submittedName>
</protein>